<gene>
    <name evidence="3" type="ORF">K239x_55820</name>
</gene>
<dbReference type="OrthoDB" id="175224at2"/>
<sequence precursor="true">MFRTHWFQTFCLLSVVMIMTPRAVAVDWLVSRDRNNDVVIGSLPATTPATSEVNIRTTGSDPFVVGRLSAPMTADEPVLQFDYFSTSGIRHFSVVLGPPLNESRRIDLPSLIIAEGWQTYTVDLASVKGSALPTDVTELRFDFGSTKNCDIQLRDVQLRRLTEQEARANEAALARQASQRRQVNAIDDYLKAQPPKMIESIAVQNDQIAITLKPEFASLQDDLELLEYRTCESVDDSGKAAVFRQVGQRLLVPRRQGGQDRIGSSWRIRSTKTDQVTARQFPTTIATLRRDHAASRLIPSNQKGLTGLSQRGLEQDFVDLGVKSVTINFQLSRFVSDRPGPNRVKMDVPGEPVFFDTAGFSAYDQQMHFAQIHEMVVSAIILVPQSKKPSARSVLAHPQADGGAYAMPDLTTPRGAAVYQFVIDKIAGRYRNHERDRGEITNWIAHNEIDFHAVWTNMGKQPRELVAETYYRSMRLIDCVAKQHNPHARVFASLTHHWNDASPDDWQRFSARWLLETLQQFSRIEGDFDWGVAYHPYPQSLLAKVPWNDKRITDQFDTPLMTMQNLDVLGRFLQQPSMLQSNGQMRGVILSEQGFHSHSYETEDQDAQAAALYWAMQQVQKMPWIESFIYHRWIDHPQEGGLRLGLRTLPDQANRHGKKKRSWQIFQTIGTSYETEAAKGLTLPKD</sequence>
<evidence type="ECO:0000259" key="2">
    <source>
        <dbReference type="Pfam" id="PF18989"/>
    </source>
</evidence>
<evidence type="ECO:0000256" key="1">
    <source>
        <dbReference type="SAM" id="SignalP"/>
    </source>
</evidence>
<proteinExistence type="predicted"/>
<keyword evidence="1" id="KW-0732">Signal</keyword>
<dbReference type="Proteomes" id="UP000319817">
    <property type="component" value="Chromosome"/>
</dbReference>
<dbReference type="Pfam" id="PF18989">
    <property type="entry name" value="DUF5722"/>
    <property type="match status" value="1"/>
</dbReference>
<dbReference type="InterPro" id="IPR017853">
    <property type="entry name" value="GH"/>
</dbReference>
<feature type="chain" id="PRO_5022197531" description="DUF5722 domain-containing protein" evidence="1">
    <location>
        <begin position="26"/>
        <end position="686"/>
    </location>
</feature>
<dbReference type="EMBL" id="CP036526">
    <property type="protein sequence ID" value="QDT13562.1"/>
    <property type="molecule type" value="Genomic_DNA"/>
</dbReference>
<name>A0A517P2F9_9BACT</name>
<feature type="signal peptide" evidence="1">
    <location>
        <begin position="1"/>
        <end position="25"/>
    </location>
</feature>
<dbReference type="SUPFAM" id="SSF51445">
    <property type="entry name" value="(Trans)glycosidases"/>
    <property type="match status" value="1"/>
</dbReference>
<keyword evidence="4" id="KW-1185">Reference proteome</keyword>
<organism evidence="3 4">
    <name type="scientific">Stieleria marina</name>
    <dbReference type="NCBI Taxonomy" id="1930275"/>
    <lineage>
        <taxon>Bacteria</taxon>
        <taxon>Pseudomonadati</taxon>
        <taxon>Planctomycetota</taxon>
        <taxon>Planctomycetia</taxon>
        <taxon>Pirellulales</taxon>
        <taxon>Pirellulaceae</taxon>
        <taxon>Stieleria</taxon>
    </lineage>
</organism>
<dbReference type="AlphaFoldDB" id="A0A517P2F9"/>
<reference evidence="3 4" key="1">
    <citation type="submission" date="2019-02" db="EMBL/GenBank/DDBJ databases">
        <title>Deep-cultivation of Planctomycetes and their phenomic and genomic characterization uncovers novel biology.</title>
        <authorList>
            <person name="Wiegand S."/>
            <person name="Jogler M."/>
            <person name="Boedeker C."/>
            <person name="Pinto D."/>
            <person name="Vollmers J."/>
            <person name="Rivas-Marin E."/>
            <person name="Kohn T."/>
            <person name="Peeters S.H."/>
            <person name="Heuer A."/>
            <person name="Rast P."/>
            <person name="Oberbeckmann S."/>
            <person name="Bunk B."/>
            <person name="Jeske O."/>
            <person name="Meyerdierks A."/>
            <person name="Storesund J.E."/>
            <person name="Kallscheuer N."/>
            <person name="Luecker S."/>
            <person name="Lage O.M."/>
            <person name="Pohl T."/>
            <person name="Merkel B.J."/>
            <person name="Hornburger P."/>
            <person name="Mueller R.-W."/>
            <person name="Bruemmer F."/>
            <person name="Labrenz M."/>
            <person name="Spormann A.M."/>
            <person name="Op den Camp H."/>
            <person name="Overmann J."/>
            <person name="Amann R."/>
            <person name="Jetten M.S.M."/>
            <person name="Mascher T."/>
            <person name="Medema M.H."/>
            <person name="Devos D.P."/>
            <person name="Kaster A.-K."/>
            <person name="Ovreas L."/>
            <person name="Rohde M."/>
            <person name="Galperin M.Y."/>
            <person name="Jogler C."/>
        </authorList>
    </citation>
    <scope>NUCLEOTIDE SEQUENCE [LARGE SCALE GENOMIC DNA]</scope>
    <source>
        <strain evidence="3 4">K23_9</strain>
    </source>
</reference>
<evidence type="ECO:0000313" key="4">
    <source>
        <dbReference type="Proteomes" id="UP000319817"/>
    </source>
</evidence>
<protein>
    <recommendedName>
        <fullName evidence="2">DUF5722 domain-containing protein</fullName>
    </recommendedName>
</protein>
<feature type="domain" description="DUF5722" evidence="2">
    <location>
        <begin position="300"/>
        <end position="678"/>
    </location>
</feature>
<evidence type="ECO:0000313" key="3">
    <source>
        <dbReference type="EMBL" id="QDT13562.1"/>
    </source>
</evidence>
<dbReference type="InterPro" id="IPR043780">
    <property type="entry name" value="DUF5722"/>
</dbReference>
<accession>A0A517P2F9</accession>
<dbReference type="RefSeq" id="WP_145421274.1">
    <property type="nucleotide sequence ID" value="NZ_CP036526.1"/>
</dbReference>